<dbReference type="Proteomes" id="UP000273326">
    <property type="component" value="Chromosome"/>
</dbReference>
<dbReference type="Pfam" id="PF13439">
    <property type="entry name" value="Glyco_transf_4"/>
    <property type="match status" value="1"/>
</dbReference>
<evidence type="ECO:0000259" key="1">
    <source>
        <dbReference type="Pfam" id="PF00534"/>
    </source>
</evidence>
<organism evidence="3 4">
    <name type="scientific">Jeotgalibaca ciconiae</name>
    <dbReference type="NCBI Taxonomy" id="2496265"/>
    <lineage>
        <taxon>Bacteria</taxon>
        <taxon>Bacillati</taxon>
        <taxon>Bacillota</taxon>
        <taxon>Bacilli</taxon>
        <taxon>Lactobacillales</taxon>
        <taxon>Carnobacteriaceae</taxon>
        <taxon>Jeotgalibaca</taxon>
    </lineage>
</organism>
<dbReference type="EMBL" id="CP034465">
    <property type="protein sequence ID" value="AZP05082.1"/>
    <property type="molecule type" value="Genomic_DNA"/>
</dbReference>
<accession>A0A3S9HCH5</accession>
<dbReference type="SUPFAM" id="SSF53756">
    <property type="entry name" value="UDP-Glycosyltransferase/glycogen phosphorylase"/>
    <property type="match status" value="1"/>
</dbReference>
<dbReference type="InterPro" id="IPR028098">
    <property type="entry name" value="Glyco_trans_4-like_N"/>
</dbReference>
<dbReference type="OrthoDB" id="9802525at2"/>
<dbReference type="RefSeq" id="WP_126111119.1">
    <property type="nucleotide sequence ID" value="NZ_CP034465.1"/>
</dbReference>
<gene>
    <name evidence="3" type="ORF">EJN90_10775</name>
</gene>
<dbReference type="Pfam" id="PF00534">
    <property type="entry name" value="Glycos_transf_1"/>
    <property type="match status" value="1"/>
</dbReference>
<sequence length="339" mass="39655">MKVLLYSEGMKWIHKSGLGRAIDHQKQALTFSGVSFTTERTDSFDCVHINTYFLKSLLLAKRMRRRGVPVIYHGHSTEEDFRNSFLFSNFFSPLFRKWIVYCYNHGDVVITPTPYAKRLLEQSGVTKPIYPVSNGINLSYYQQNPEMRCNFRKEYGFSDSDKVIMSVGLYIKRKGLLDFVEIAKKMPEYQFIWFGYLDLKQVPKEIRNAVHTELPNLIFAGYVTPEKLREAYAGSDLFFFPTYEETEGIVLLEAMAMRQTCLIRDIPIYEEYLHMKDVYKGKTNEEFIKLIQGIIKGELPRLTEQSLKNVEERDIEKIGSQLVNVYREAIQLSVKLYEK</sequence>
<dbReference type="Gene3D" id="3.40.50.2000">
    <property type="entry name" value="Glycogen Phosphorylase B"/>
    <property type="match status" value="2"/>
</dbReference>
<evidence type="ECO:0000313" key="3">
    <source>
        <dbReference type="EMBL" id="AZP05082.1"/>
    </source>
</evidence>
<dbReference type="KEGG" id="jeh:EJN90_10775"/>
<protein>
    <submittedName>
        <fullName evidence="3">Glycosyltransferase</fullName>
    </submittedName>
</protein>
<reference evidence="4" key="1">
    <citation type="submission" date="2018-12" db="EMBL/GenBank/DDBJ databases">
        <title>Complete genome sequencing of Jeotgalibaca sp. H21T32.</title>
        <authorList>
            <person name="Bae J.-W."/>
            <person name="Lee S.-Y."/>
        </authorList>
    </citation>
    <scope>NUCLEOTIDE SEQUENCE [LARGE SCALE GENOMIC DNA]</scope>
    <source>
        <strain evidence="4">H21T32</strain>
    </source>
</reference>
<dbReference type="AlphaFoldDB" id="A0A3S9HCH5"/>
<dbReference type="InterPro" id="IPR050194">
    <property type="entry name" value="Glycosyltransferase_grp1"/>
</dbReference>
<name>A0A3S9HCH5_9LACT</name>
<dbReference type="GO" id="GO:0016757">
    <property type="term" value="F:glycosyltransferase activity"/>
    <property type="evidence" value="ECO:0007669"/>
    <property type="project" value="InterPro"/>
</dbReference>
<dbReference type="PANTHER" id="PTHR45947:SF3">
    <property type="entry name" value="SULFOQUINOVOSYL TRANSFERASE SQD2"/>
    <property type="match status" value="1"/>
</dbReference>
<evidence type="ECO:0000313" key="4">
    <source>
        <dbReference type="Proteomes" id="UP000273326"/>
    </source>
</evidence>
<proteinExistence type="predicted"/>
<evidence type="ECO:0000259" key="2">
    <source>
        <dbReference type="Pfam" id="PF13439"/>
    </source>
</evidence>
<keyword evidence="4" id="KW-1185">Reference proteome</keyword>
<dbReference type="InterPro" id="IPR001296">
    <property type="entry name" value="Glyco_trans_1"/>
</dbReference>
<dbReference type="PANTHER" id="PTHR45947">
    <property type="entry name" value="SULFOQUINOVOSYL TRANSFERASE SQD2"/>
    <property type="match status" value="1"/>
</dbReference>
<feature type="domain" description="Glycosyl transferase family 1" evidence="1">
    <location>
        <begin position="150"/>
        <end position="298"/>
    </location>
</feature>
<keyword evidence="3" id="KW-0808">Transferase</keyword>
<feature type="domain" description="Glycosyltransferase subfamily 4-like N-terminal" evidence="2">
    <location>
        <begin position="42"/>
        <end position="139"/>
    </location>
</feature>